<name>A0ABU5HE30_9BACT</name>
<keyword evidence="3" id="KW-1185">Reference proteome</keyword>
<dbReference type="SUPFAM" id="SSF52200">
    <property type="entry name" value="Toll/Interleukin receptor TIR domain"/>
    <property type="match status" value="1"/>
</dbReference>
<protein>
    <submittedName>
        <fullName evidence="2">AAA-like domain-containing protein</fullName>
    </submittedName>
</protein>
<feature type="domain" description="TIR" evidence="1">
    <location>
        <begin position="4"/>
        <end position="114"/>
    </location>
</feature>
<dbReference type="InterPro" id="IPR000157">
    <property type="entry name" value="TIR_dom"/>
</dbReference>
<comment type="caution">
    <text evidence="2">The sequence shown here is derived from an EMBL/GenBank/DDBJ whole genome shotgun (WGS) entry which is preliminary data.</text>
</comment>
<dbReference type="EMBL" id="JAXIVS010000014">
    <property type="protein sequence ID" value="MDY7231369.1"/>
    <property type="molecule type" value="Genomic_DNA"/>
</dbReference>
<dbReference type="Pfam" id="PF13676">
    <property type="entry name" value="TIR_2"/>
    <property type="match status" value="1"/>
</dbReference>
<dbReference type="Proteomes" id="UP001291309">
    <property type="component" value="Unassembled WGS sequence"/>
</dbReference>
<dbReference type="Gene3D" id="3.40.50.300">
    <property type="entry name" value="P-loop containing nucleotide triphosphate hydrolases"/>
    <property type="match status" value="1"/>
</dbReference>
<organism evidence="2 3">
    <name type="scientific">Hyalangium rubrum</name>
    <dbReference type="NCBI Taxonomy" id="3103134"/>
    <lineage>
        <taxon>Bacteria</taxon>
        <taxon>Pseudomonadati</taxon>
        <taxon>Myxococcota</taxon>
        <taxon>Myxococcia</taxon>
        <taxon>Myxococcales</taxon>
        <taxon>Cystobacterineae</taxon>
        <taxon>Archangiaceae</taxon>
        <taxon>Hyalangium</taxon>
    </lineage>
</organism>
<gene>
    <name evidence="2" type="ORF">SYV04_33570</name>
</gene>
<evidence type="ECO:0000313" key="3">
    <source>
        <dbReference type="Proteomes" id="UP001291309"/>
    </source>
</evidence>
<proteinExistence type="predicted"/>
<dbReference type="Pfam" id="PF14516">
    <property type="entry name" value="AAA_35"/>
    <property type="match status" value="1"/>
</dbReference>
<accession>A0ABU5HE30</accession>
<evidence type="ECO:0000259" key="1">
    <source>
        <dbReference type="Pfam" id="PF13676"/>
    </source>
</evidence>
<evidence type="ECO:0000313" key="2">
    <source>
        <dbReference type="EMBL" id="MDY7231369.1"/>
    </source>
</evidence>
<sequence>MARVFISYKHTEPDSSVARALDQALRQAGHDVFVDLTLPVGVEWAKQIEAELQRTDFLVALLSGRSLQSEMTLEEIGTAWRLKKGLLPVRLAWREPFKYPLSAWLNPINWAFWDEPSDTPRVAEELLRAIAGATLPVGQGHPHREHLQPAPAAPLPQPLPLACITFETGAMAVESRLYIQRPADEIATSLIRRRGQTLNIKGARQMGKSSLLMHLLDEALKAGKRLAFIDFQEFDSAAFTDDDVFFRTFCASISEQLSLPNQVDTSWEPRLGNVQSCGRYVGNSVLKSLDTPLVLALDEVDRLLDVPFRSDFFGMLRSWHEKRAQPIADTWKKLDLVLVSSTEPYLLIDNLQQSPFNIGEQLELFDFSAEEVTRLNQLHGPAVDPEQERQLFALLGGHPYLVRRALYLIATKRMSASELLTHEDMDAGPFGDHLRHLLVLINRRQKLIEAMKEILLHGTCRDATLLYQLRSAGLERHQGTRAMPRCELYARYFRKHLLG</sequence>
<dbReference type="Gene3D" id="3.40.50.10140">
    <property type="entry name" value="Toll/interleukin-1 receptor homology (TIR) domain"/>
    <property type="match status" value="1"/>
</dbReference>
<dbReference type="SUPFAM" id="SSF52540">
    <property type="entry name" value="P-loop containing nucleoside triphosphate hydrolases"/>
    <property type="match status" value="1"/>
</dbReference>
<dbReference type="InterPro" id="IPR027417">
    <property type="entry name" value="P-loop_NTPase"/>
</dbReference>
<reference evidence="2 3" key="1">
    <citation type="submission" date="2023-12" db="EMBL/GenBank/DDBJ databases">
        <title>the genome sequence of Hyalangium sp. s54d21.</title>
        <authorList>
            <person name="Zhang X."/>
        </authorList>
    </citation>
    <scope>NUCLEOTIDE SEQUENCE [LARGE SCALE GENOMIC DNA]</scope>
    <source>
        <strain evidence="3">s54d21</strain>
    </source>
</reference>
<dbReference type="RefSeq" id="WP_321550080.1">
    <property type="nucleotide sequence ID" value="NZ_JAXIVS010000014.1"/>
</dbReference>
<dbReference type="InterPro" id="IPR035897">
    <property type="entry name" value="Toll_tir_struct_dom_sf"/>
</dbReference>